<feature type="region of interest" description="Disordered" evidence="5">
    <location>
        <begin position="389"/>
        <end position="441"/>
    </location>
</feature>
<feature type="domain" description="Helicase C-terminal" evidence="7">
    <location>
        <begin position="464"/>
        <end position="627"/>
    </location>
</feature>
<keyword evidence="4" id="KW-0067">ATP-binding</keyword>
<dbReference type="PANTHER" id="PTHR45766:SF6">
    <property type="entry name" value="SWI_SNF-RELATED MATRIX-ASSOCIATED ACTIN-DEPENDENT REGULATOR OF CHROMATIN SUBFAMILY A-LIKE PROTEIN 1"/>
    <property type="match status" value="1"/>
</dbReference>
<dbReference type="AlphaFoldDB" id="A0A4Y7RPH6"/>
<evidence type="ECO:0000259" key="6">
    <source>
        <dbReference type="PROSITE" id="PS51192"/>
    </source>
</evidence>
<organism evidence="8 9">
    <name type="scientific">Pelotomaculum propionicicum</name>
    <dbReference type="NCBI Taxonomy" id="258475"/>
    <lineage>
        <taxon>Bacteria</taxon>
        <taxon>Bacillati</taxon>
        <taxon>Bacillota</taxon>
        <taxon>Clostridia</taxon>
        <taxon>Eubacteriales</taxon>
        <taxon>Desulfotomaculaceae</taxon>
        <taxon>Pelotomaculum</taxon>
    </lineage>
</organism>
<evidence type="ECO:0000256" key="5">
    <source>
        <dbReference type="SAM" id="MobiDB-lite"/>
    </source>
</evidence>
<dbReference type="InterPro" id="IPR027417">
    <property type="entry name" value="P-loop_NTPase"/>
</dbReference>
<dbReference type="CDD" id="cd18793">
    <property type="entry name" value="SF2_C_SNF"/>
    <property type="match status" value="1"/>
</dbReference>
<dbReference type="SMART" id="SM00487">
    <property type="entry name" value="DEXDc"/>
    <property type="match status" value="1"/>
</dbReference>
<accession>A0A4Y7RPH6</accession>
<dbReference type="InterPro" id="IPR001650">
    <property type="entry name" value="Helicase_C-like"/>
</dbReference>
<gene>
    <name evidence="8" type="primary">rapA_2</name>
    <name evidence="8" type="ORF">Pmgp_02220</name>
</gene>
<dbReference type="GO" id="GO:0005524">
    <property type="term" value="F:ATP binding"/>
    <property type="evidence" value="ECO:0007669"/>
    <property type="project" value="UniProtKB-KW"/>
</dbReference>
<sequence length="951" mass="107577">MNFAVGSLITARGREWVVMPDSCDDLIIARPLGGTDKEIAGICTALEEVKPASFSLPDPEKIGDYHSCRILRDALRLGFRSSAGPFRCFGKIAVEPRPYQLVPLLMALKLDPVRLLVADDVGVGKTIEALLIARELLDRGECQRLTVLCPPHLAEQWQKELSDKFHIQAELVLSGTVRRLERQCGIGQSLYEVYPFTVTSIDYIKSDRRRNEFIRTCPELVIVDEAHGCAYEERQHRSRHQRYELIRELASNAARHMIFVTATPHSGKEAAFRSLLSFLNSDFAKLPEDLAGKENEAVRRRVAAHFIQRRRADIRYFLKETVFPEREDKEDTYNLSPEYKRLFIRVLNYAREIVRDESGGHHRMRVRWWSALSLLRALSSSPAAAAATLRSRSATADTNTAEEADEVGRRQVMDQDDVDSPDASDITPGAGLSEGEGEGTDLTRRQLLDLANEADKLRGQGDAKLQKAVTLLRALLNEGYRPIVFCRFIQTAEYVAEHLRELLPNRVAVAAVTGTLPPEERENRVLELAQSDPRVLVCTDCLSEGINLQDHFDAVFHYDLSWNPTRHEQREGRVDRFGQPRPTVRCLTYYGIDNQIDGIVLDVLLRKHRRIRSSLGISVPVPADSNAVVEAIFEGLLLREQSARIGPYQLSLFPDLDEYLLQDEANRRFQDEWDNATTREKRSRTMFAQEALQARVEEVAREVEAVREAVGTGRDVEAFTLQVLKDYGASISDNTNCTVFELSAVPLALRELCGNIKRFKARFELPVNDGVLYLTRTHPIVEGLATYVLNAALDGDENAIGRRCGVIYTEAVQRRTTLLLLRYRYHVIMRDGEKEKQLLAEDSQVIGFAGAPTEAEWIDSCQVADLLDAKPSRNIDRERATLFVQRVIDGIEALKPNLERFVTERGQQLLNAHRRVRSATRWSGVRHEIRPELPPDIIGIYVYLPEKVGAV</sequence>
<dbReference type="GO" id="GO:0004386">
    <property type="term" value="F:helicase activity"/>
    <property type="evidence" value="ECO:0007669"/>
    <property type="project" value="UniProtKB-KW"/>
</dbReference>
<dbReference type="Proteomes" id="UP000297597">
    <property type="component" value="Unassembled WGS sequence"/>
</dbReference>
<keyword evidence="3" id="KW-0347">Helicase</keyword>
<dbReference type="SUPFAM" id="SSF52540">
    <property type="entry name" value="P-loop containing nucleoside triphosphate hydrolases"/>
    <property type="match status" value="1"/>
</dbReference>
<reference evidence="8 9" key="1">
    <citation type="journal article" date="2018" name="Environ. Microbiol.">
        <title>Novel energy conservation strategies and behaviour of Pelotomaculum schinkii driving syntrophic propionate catabolism.</title>
        <authorList>
            <person name="Hidalgo-Ahumada C.A.P."/>
            <person name="Nobu M.K."/>
            <person name="Narihiro T."/>
            <person name="Tamaki H."/>
            <person name="Liu W.T."/>
            <person name="Kamagata Y."/>
            <person name="Stams A.J.M."/>
            <person name="Imachi H."/>
            <person name="Sousa D.Z."/>
        </authorList>
    </citation>
    <scope>NUCLEOTIDE SEQUENCE [LARGE SCALE GENOMIC DNA]</scope>
    <source>
        <strain evidence="8 9">MGP</strain>
    </source>
</reference>
<dbReference type="Gene3D" id="3.40.50.300">
    <property type="entry name" value="P-loop containing nucleotide triphosphate hydrolases"/>
    <property type="match status" value="1"/>
</dbReference>
<dbReference type="InterPro" id="IPR014001">
    <property type="entry name" value="Helicase_ATP-bd"/>
</dbReference>
<dbReference type="EC" id="3.6.4.-" evidence="8"/>
<dbReference type="Pfam" id="PF00271">
    <property type="entry name" value="Helicase_C"/>
    <property type="match status" value="1"/>
</dbReference>
<keyword evidence="2 8" id="KW-0378">Hydrolase</keyword>
<dbReference type="InterPro" id="IPR049730">
    <property type="entry name" value="SNF2/RAD54-like_C"/>
</dbReference>
<proteinExistence type="predicted"/>
<dbReference type="PANTHER" id="PTHR45766">
    <property type="entry name" value="DNA ANNEALING HELICASE AND ENDONUCLEASE ZRANB3 FAMILY MEMBER"/>
    <property type="match status" value="1"/>
</dbReference>
<dbReference type="PROSITE" id="PS51192">
    <property type="entry name" value="HELICASE_ATP_BIND_1"/>
    <property type="match status" value="1"/>
</dbReference>
<dbReference type="PROSITE" id="PS51194">
    <property type="entry name" value="HELICASE_CTER"/>
    <property type="match status" value="1"/>
</dbReference>
<evidence type="ECO:0000313" key="8">
    <source>
        <dbReference type="EMBL" id="TEB10640.1"/>
    </source>
</evidence>
<name>A0A4Y7RPH6_9FIRM</name>
<protein>
    <submittedName>
        <fullName evidence="8">RNA polymerase-associated protein RapA</fullName>
        <ecNumber evidence="8">3.6.4.-</ecNumber>
    </submittedName>
</protein>
<keyword evidence="1" id="KW-0547">Nucleotide-binding</keyword>
<dbReference type="SMART" id="SM00490">
    <property type="entry name" value="HELICc"/>
    <property type="match status" value="1"/>
</dbReference>
<evidence type="ECO:0000259" key="7">
    <source>
        <dbReference type="PROSITE" id="PS51194"/>
    </source>
</evidence>
<dbReference type="InterPro" id="IPR000330">
    <property type="entry name" value="SNF2_N"/>
</dbReference>
<dbReference type="InterPro" id="IPR038718">
    <property type="entry name" value="SNF2-like_sf"/>
</dbReference>
<dbReference type="CDD" id="cd18011">
    <property type="entry name" value="DEXDc_RapA"/>
    <property type="match status" value="1"/>
</dbReference>
<evidence type="ECO:0000256" key="1">
    <source>
        <dbReference type="ARBA" id="ARBA00022741"/>
    </source>
</evidence>
<dbReference type="EMBL" id="QFFZ01000023">
    <property type="protein sequence ID" value="TEB10640.1"/>
    <property type="molecule type" value="Genomic_DNA"/>
</dbReference>
<dbReference type="GO" id="GO:0016787">
    <property type="term" value="F:hydrolase activity"/>
    <property type="evidence" value="ECO:0007669"/>
    <property type="project" value="UniProtKB-KW"/>
</dbReference>
<evidence type="ECO:0000256" key="2">
    <source>
        <dbReference type="ARBA" id="ARBA00022801"/>
    </source>
</evidence>
<feature type="compositionally biased region" description="Low complexity" evidence="5">
    <location>
        <begin position="389"/>
        <end position="399"/>
    </location>
</feature>
<evidence type="ECO:0000256" key="3">
    <source>
        <dbReference type="ARBA" id="ARBA00022806"/>
    </source>
</evidence>
<dbReference type="Gene3D" id="3.40.50.10810">
    <property type="entry name" value="Tandem AAA-ATPase domain"/>
    <property type="match status" value="1"/>
</dbReference>
<dbReference type="Pfam" id="PF00176">
    <property type="entry name" value="SNF2-rel_dom"/>
    <property type="match status" value="1"/>
</dbReference>
<dbReference type="OrthoDB" id="9814088at2"/>
<dbReference type="InterPro" id="IPR057342">
    <property type="entry name" value="DEXDc_RapA"/>
</dbReference>
<evidence type="ECO:0000313" key="9">
    <source>
        <dbReference type="Proteomes" id="UP000297597"/>
    </source>
</evidence>
<keyword evidence="9" id="KW-1185">Reference proteome</keyword>
<comment type="caution">
    <text evidence="8">The sequence shown here is derived from an EMBL/GenBank/DDBJ whole genome shotgun (WGS) entry which is preliminary data.</text>
</comment>
<evidence type="ECO:0000256" key="4">
    <source>
        <dbReference type="ARBA" id="ARBA00022840"/>
    </source>
</evidence>
<feature type="domain" description="Helicase ATP-binding" evidence="6">
    <location>
        <begin position="106"/>
        <end position="282"/>
    </location>
</feature>
<dbReference type="RefSeq" id="WP_134214052.1">
    <property type="nucleotide sequence ID" value="NZ_QFFZ01000023.1"/>
</dbReference>